<dbReference type="InterPro" id="IPR001867">
    <property type="entry name" value="OmpR/PhoB-type_DNA-bd"/>
</dbReference>
<evidence type="ECO:0000313" key="12">
    <source>
        <dbReference type="EMBL" id="RQD76436.1"/>
    </source>
</evidence>
<comment type="function">
    <text evidence="7">May play the central regulatory role in sporulation. It may be an element of the effector pathway responsible for the activation of sporulation genes in response to nutritional stress. Spo0A may act in concert with spo0H (a sigma factor) to control the expression of some genes that are critical to the sporulation process.</text>
</comment>
<dbReference type="EMBL" id="QZAA01000117">
    <property type="protein sequence ID" value="RQD76436.1"/>
    <property type="molecule type" value="Genomic_DNA"/>
</dbReference>
<evidence type="ECO:0000256" key="4">
    <source>
        <dbReference type="ARBA" id="ARBA00023015"/>
    </source>
</evidence>
<keyword evidence="5 9" id="KW-0238">DNA-binding</keyword>
<evidence type="ECO:0000256" key="2">
    <source>
        <dbReference type="ARBA" id="ARBA00022553"/>
    </source>
</evidence>
<organism evidence="12 13">
    <name type="scientific">Candidatus Syntrophonatronum acetioxidans</name>
    <dbReference type="NCBI Taxonomy" id="1795816"/>
    <lineage>
        <taxon>Bacteria</taxon>
        <taxon>Bacillati</taxon>
        <taxon>Bacillota</taxon>
        <taxon>Clostridia</taxon>
        <taxon>Eubacteriales</taxon>
        <taxon>Syntrophomonadaceae</taxon>
        <taxon>Candidatus Syntrophonatronum</taxon>
    </lineage>
</organism>
<proteinExistence type="predicted"/>
<evidence type="ECO:0000313" key="13">
    <source>
        <dbReference type="Proteomes" id="UP000285138"/>
    </source>
</evidence>
<dbReference type="PANTHER" id="PTHR48111:SF73">
    <property type="entry name" value="ALKALINE PHOSPHATASE SYNTHESIS TRANSCRIPTIONAL REGULATORY PROTEIN PHOP"/>
    <property type="match status" value="1"/>
</dbReference>
<dbReference type="FunFam" id="1.10.10.10:FF:000018">
    <property type="entry name" value="DNA-binding response regulator ResD"/>
    <property type="match status" value="1"/>
</dbReference>
<evidence type="ECO:0000259" key="11">
    <source>
        <dbReference type="PROSITE" id="PS51755"/>
    </source>
</evidence>
<evidence type="ECO:0000259" key="10">
    <source>
        <dbReference type="PROSITE" id="PS50110"/>
    </source>
</evidence>
<dbReference type="GO" id="GO:0000976">
    <property type="term" value="F:transcription cis-regulatory region binding"/>
    <property type="evidence" value="ECO:0007669"/>
    <property type="project" value="TreeGrafter"/>
</dbReference>
<keyword evidence="3" id="KW-0902">Two-component regulatory system</keyword>
<dbReference type="FunFam" id="3.40.50.2300:FF:000001">
    <property type="entry name" value="DNA-binding response regulator PhoB"/>
    <property type="match status" value="1"/>
</dbReference>
<keyword evidence="6" id="KW-0804">Transcription</keyword>
<dbReference type="SMART" id="SM00862">
    <property type="entry name" value="Trans_reg_C"/>
    <property type="match status" value="1"/>
</dbReference>
<evidence type="ECO:0000256" key="9">
    <source>
        <dbReference type="PROSITE-ProRule" id="PRU01091"/>
    </source>
</evidence>
<dbReference type="Gene3D" id="3.40.50.2300">
    <property type="match status" value="1"/>
</dbReference>
<dbReference type="Gene3D" id="1.10.10.10">
    <property type="entry name" value="Winged helix-like DNA-binding domain superfamily/Winged helix DNA-binding domain"/>
    <property type="match status" value="1"/>
</dbReference>
<dbReference type="InterPro" id="IPR011006">
    <property type="entry name" value="CheY-like_superfamily"/>
</dbReference>
<dbReference type="SUPFAM" id="SSF52172">
    <property type="entry name" value="CheY-like"/>
    <property type="match status" value="1"/>
</dbReference>
<feature type="domain" description="OmpR/PhoB-type" evidence="11">
    <location>
        <begin position="132"/>
        <end position="231"/>
    </location>
</feature>
<dbReference type="GO" id="GO:0005829">
    <property type="term" value="C:cytosol"/>
    <property type="evidence" value="ECO:0007669"/>
    <property type="project" value="TreeGrafter"/>
</dbReference>
<dbReference type="GO" id="GO:0000156">
    <property type="term" value="F:phosphorelay response regulator activity"/>
    <property type="evidence" value="ECO:0007669"/>
    <property type="project" value="TreeGrafter"/>
</dbReference>
<comment type="caution">
    <text evidence="12">The sequence shown here is derived from an EMBL/GenBank/DDBJ whole genome shotgun (WGS) entry which is preliminary data.</text>
</comment>
<keyword evidence="4" id="KW-0805">Transcription regulation</keyword>
<protein>
    <recommendedName>
        <fullName evidence="1">Stage 0 sporulation protein A homolog</fullName>
    </recommendedName>
</protein>
<dbReference type="InterPro" id="IPR036388">
    <property type="entry name" value="WH-like_DNA-bd_sf"/>
</dbReference>
<feature type="modified residue" description="4-aspartylphosphate" evidence="8">
    <location>
        <position position="53"/>
    </location>
</feature>
<dbReference type="Pfam" id="PF00072">
    <property type="entry name" value="Response_reg"/>
    <property type="match status" value="1"/>
</dbReference>
<dbReference type="AlphaFoldDB" id="A0A424YFB0"/>
<dbReference type="Gene3D" id="6.10.250.690">
    <property type="match status" value="1"/>
</dbReference>
<dbReference type="GO" id="GO:0006355">
    <property type="term" value="P:regulation of DNA-templated transcription"/>
    <property type="evidence" value="ECO:0007669"/>
    <property type="project" value="InterPro"/>
</dbReference>
<dbReference type="InterPro" id="IPR039420">
    <property type="entry name" value="WalR-like"/>
</dbReference>
<reference evidence="12 13" key="1">
    <citation type="submission" date="2018-08" db="EMBL/GenBank/DDBJ databases">
        <title>The metabolism and importance of syntrophic acetate oxidation coupled to methane or sulfide production in haloalkaline environments.</title>
        <authorList>
            <person name="Timmers P.H.A."/>
            <person name="Vavourakis C.D."/>
            <person name="Sorokin D.Y."/>
            <person name="Sinninghe Damste J.S."/>
            <person name="Muyzer G."/>
            <person name="Stams A.J.M."/>
            <person name="Plugge C.M."/>
        </authorList>
    </citation>
    <scope>NUCLEOTIDE SEQUENCE [LARGE SCALE GENOMIC DNA]</scope>
    <source>
        <strain evidence="12">MSAO_Bac1</strain>
    </source>
</reference>
<evidence type="ECO:0000256" key="3">
    <source>
        <dbReference type="ARBA" id="ARBA00023012"/>
    </source>
</evidence>
<dbReference type="PROSITE" id="PS50110">
    <property type="entry name" value="RESPONSE_REGULATORY"/>
    <property type="match status" value="1"/>
</dbReference>
<name>A0A424YFB0_9FIRM</name>
<dbReference type="Pfam" id="PF00486">
    <property type="entry name" value="Trans_reg_C"/>
    <property type="match status" value="1"/>
</dbReference>
<dbReference type="InterPro" id="IPR001789">
    <property type="entry name" value="Sig_transdc_resp-reg_receiver"/>
</dbReference>
<sequence length="231" mass="26438">MAQKILIVDDEESILRLIKYNLEKVGFETVTAEDGGEALEKAEKEKPDLIILDIMMPGLDGVEVCMRLRKEDYHLPILMLTAKDEEIDKVLGLEVGADDYITKPFSVRELIARVKACLRRATQYNGAGDKAVKKLAVKELEIFPDRYEAILKGCPINLTPKEFELLELLIRNKGKVLGREFLLNRIWGYDYYGDSRIVDVHVSNIREKIEEDSSRPEYIKTVRGVGYKFVD</sequence>
<dbReference type="SMART" id="SM00448">
    <property type="entry name" value="REC"/>
    <property type="match status" value="1"/>
</dbReference>
<feature type="domain" description="Response regulatory" evidence="10">
    <location>
        <begin position="4"/>
        <end position="118"/>
    </location>
</feature>
<dbReference type="PANTHER" id="PTHR48111">
    <property type="entry name" value="REGULATOR OF RPOS"/>
    <property type="match status" value="1"/>
</dbReference>
<evidence type="ECO:0000256" key="6">
    <source>
        <dbReference type="ARBA" id="ARBA00023163"/>
    </source>
</evidence>
<gene>
    <name evidence="12" type="ORF">D5R97_04415</name>
</gene>
<dbReference type="PROSITE" id="PS51755">
    <property type="entry name" value="OMPR_PHOB"/>
    <property type="match status" value="1"/>
</dbReference>
<keyword evidence="2 8" id="KW-0597">Phosphoprotein</keyword>
<evidence type="ECO:0000256" key="8">
    <source>
        <dbReference type="PROSITE-ProRule" id="PRU00169"/>
    </source>
</evidence>
<dbReference type="Proteomes" id="UP000285138">
    <property type="component" value="Unassembled WGS sequence"/>
</dbReference>
<evidence type="ECO:0000256" key="5">
    <source>
        <dbReference type="ARBA" id="ARBA00023125"/>
    </source>
</evidence>
<feature type="DNA-binding region" description="OmpR/PhoB-type" evidence="9">
    <location>
        <begin position="132"/>
        <end position="231"/>
    </location>
</feature>
<evidence type="ECO:0000256" key="1">
    <source>
        <dbReference type="ARBA" id="ARBA00018672"/>
    </source>
</evidence>
<dbReference type="GO" id="GO:0032993">
    <property type="term" value="C:protein-DNA complex"/>
    <property type="evidence" value="ECO:0007669"/>
    <property type="project" value="TreeGrafter"/>
</dbReference>
<dbReference type="CDD" id="cd00383">
    <property type="entry name" value="trans_reg_C"/>
    <property type="match status" value="1"/>
</dbReference>
<evidence type="ECO:0000256" key="7">
    <source>
        <dbReference type="ARBA" id="ARBA00024867"/>
    </source>
</evidence>
<accession>A0A424YFB0</accession>